<feature type="compositionally biased region" description="Basic and acidic residues" evidence="1">
    <location>
        <begin position="70"/>
        <end position="92"/>
    </location>
</feature>
<dbReference type="EMBL" id="AP021858">
    <property type="protein sequence ID" value="BBO23324.1"/>
    <property type="molecule type" value="Genomic_DNA"/>
</dbReference>
<organism evidence="2 3">
    <name type="scientific">Candidatus Nitrosymbiomonas proteolyticus</name>
    <dbReference type="NCBI Taxonomy" id="2608984"/>
    <lineage>
        <taxon>Bacteria</taxon>
        <taxon>Bacillati</taxon>
        <taxon>Armatimonadota</taxon>
        <taxon>Armatimonadota incertae sedis</taxon>
        <taxon>Candidatus Nitrosymbiomonas</taxon>
    </lineage>
</organism>
<dbReference type="AlphaFoldDB" id="A0A809SDT8"/>
<evidence type="ECO:0000313" key="2">
    <source>
        <dbReference type="EMBL" id="BBO23324.1"/>
    </source>
</evidence>
<reference evidence="2" key="1">
    <citation type="journal article" name="DNA Res.">
        <title>The physiological potential of anammox bacteria as revealed by their core genome structure.</title>
        <authorList>
            <person name="Okubo T."/>
            <person name="Toyoda A."/>
            <person name="Fukuhara K."/>
            <person name="Uchiyama I."/>
            <person name="Harigaya Y."/>
            <person name="Kuroiwa M."/>
            <person name="Suzuki T."/>
            <person name="Murakami Y."/>
            <person name="Suwa Y."/>
            <person name="Takami H."/>
        </authorList>
    </citation>
    <scope>NUCLEOTIDE SEQUENCE</scope>
    <source>
        <strain evidence="2">317325-2</strain>
    </source>
</reference>
<dbReference type="KEGG" id="npy:NPRO_09190"/>
<proteinExistence type="predicted"/>
<protein>
    <recommendedName>
        <fullName evidence="4">Cell division protein FtsL</fullName>
    </recommendedName>
</protein>
<gene>
    <name evidence="2" type="ORF">NPRO_09190</name>
</gene>
<evidence type="ECO:0008006" key="4">
    <source>
        <dbReference type="Google" id="ProtNLM"/>
    </source>
</evidence>
<feature type="region of interest" description="Disordered" evidence="1">
    <location>
        <begin position="58"/>
        <end position="92"/>
    </location>
</feature>
<evidence type="ECO:0000313" key="3">
    <source>
        <dbReference type="Proteomes" id="UP000662873"/>
    </source>
</evidence>
<sequence>MKRSFGWTLALLAFAVALGAALSFKPWQAYVEQKSETEDQRKAMRALEAEKARLIEERGRSESAVGVEQLAREQGFHRPEEVPPEKVKGGSR</sequence>
<evidence type="ECO:0000256" key="1">
    <source>
        <dbReference type="SAM" id="MobiDB-lite"/>
    </source>
</evidence>
<accession>A0A809SDT8</accession>
<dbReference type="Proteomes" id="UP000662873">
    <property type="component" value="Chromosome"/>
</dbReference>
<name>A0A809SDT8_9BACT</name>